<dbReference type="OrthoDB" id="2019644at2759"/>
<name>A0A5C3F1X3_9BASI</name>
<keyword evidence="7" id="KW-1185">Reference proteome</keyword>
<keyword evidence="4" id="KW-0539">Nucleus</keyword>
<dbReference type="EMBL" id="OOIP01000010">
    <property type="protein sequence ID" value="SPO38474.1"/>
    <property type="molecule type" value="Genomic_DNA"/>
</dbReference>
<feature type="region of interest" description="Disordered" evidence="5">
    <location>
        <begin position="2247"/>
        <end position="2266"/>
    </location>
</feature>
<protein>
    <submittedName>
        <fullName evidence="6">Related to nucleoporin</fullName>
    </submittedName>
</protein>
<dbReference type="Proteomes" id="UP000323386">
    <property type="component" value="Unassembled WGS sequence"/>
</dbReference>
<evidence type="ECO:0000256" key="5">
    <source>
        <dbReference type="SAM" id="MobiDB-lite"/>
    </source>
</evidence>
<dbReference type="Pfam" id="PF11894">
    <property type="entry name" value="Nup192"/>
    <property type="match status" value="1"/>
</dbReference>
<feature type="compositionally biased region" description="Basic and acidic residues" evidence="5">
    <location>
        <begin position="2072"/>
        <end position="2091"/>
    </location>
</feature>
<evidence type="ECO:0000313" key="6">
    <source>
        <dbReference type="EMBL" id="SPO38474.1"/>
    </source>
</evidence>
<dbReference type="GO" id="GO:0017056">
    <property type="term" value="F:structural constituent of nuclear pore"/>
    <property type="evidence" value="ECO:0007669"/>
    <property type="project" value="TreeGrafter"/>
</dbReference>
<evidence type="ECO:0000256" key="3">
    <source>
        <dbReference type="ARBA" id="ARBA00022448"/>
    </source>
</evidence>
<sequence>MTAASTSSPLAAGGSAVFAPARFEKLHRLISDAVQNPARLSRSNDWYIAIDRNRAELADLGRVKPRNDAERREIESGNITVDGVSQSLNADFAQQTLLLARELSVSERYAASLLQAGISGRARWGRGATEVACILFHREKLALLACLKDLFRNALTLPFEAEAEAQQLGTKMEQLVESLIGMEVRKSSAAAAGAKARLTLPERILAEIDAVKESMDRVHASLQAGGGGNAHPQQQQQQQQQFGGSLFGIGAASNNAASAQQGSRLGDEIQLERLAWLQQERRELGHMLYLLAVSSLLSTPSITALVRWLAAVKPEQSDEMSIYVLTALLGAIDTNPDARGPMADRAARGTLRRTVDSLMDDDSFIGSTHIEITKKRWGDGELNSVVALQWSIFLVEAFSRNPSFRVHMSIGEEQIQDLVLRAIAGSPLSRDSAAGLATGSAAGEGPQGGAFVYLIDNVMAFRQRALESLDGAEEEAGDIDVVRSPADVDGRGAEEEVDAEFREYVVQQVQNLVLSTTTVMLTLLRKLQRSEEDAAFAISRGQTGRGGGAAVTHQTRRYDIEALFDLIALLCRGRPESGLPFWIGHDKRTTRFLSWAVDVREHGQQRALLQMLAALSSGTQSASQAYALLDQESVGGGSEGRLVSWSRLFEWISYYVDTFRQAQAEAADKAVAASVGMPPEEVVLLKGFLQLFRNVVYYSSAARDSLHQNTAYAALDRLFALYTCPIPIDLKASVLDAMAAFAHNSVRSGSKFSSIATDLWNRLDSSRVIEGVEAAQARAGSVRQPAEGGVLLELEHEETPHRRFPGTTSFVNFLKALIQVPPQPRDVAGLLTVQPMSASANPFSSMVGLPGTQPSYDVGGAQSQQQQQQHLQQQQQRGRTVEPYVAFVVDHVFLKARSREYTKSSEQWRIISSCLDFIERALNSYDLSALLAVDESTGSEAVSDPAVLARLASHPGFFVMKRLLVDDRLIREVLNVLVPGGGMAGFEAINQNKARTLFYPAAVKHALRIVQRVLRIQNIFLQLLVPTLNDAPSLGLSLPFDVNARVGNPGAYTSLDNQLLHAHESVVQIALYVNCQRDDIALLSVRLLSLIARSSAFSAVDRFADMGYRRKMNRLVGLLEMSDEANRVRAGFVGRLEAEPSADPDASDASVQALLALAGEDDDSDGQNSSEVDGLVAPANDAVEAIRLAILNLLLSCTSLDQAAPNVAHLLLGYDLRALKPEEQVIADPDSPDSPPSALHAILDLLRPDEAGAASSYLSLAERSPGLAEKCYALMLRLCTHPFTSSSTLRYLRQREDFFVAQLRTISLLPAERTAAESSSSALGLVRFPDGEAVPTTVDSLVASLRLRGHILELAALELHTLVNAGMPSRASKLVAALFGAGVTVGGASELEEQQDEVLALIPHHNLEGAVGAQTFGGVRFLEMLHSLDFLWSDERDAIGQSITIVRPEQLDTARRADADVGPRVYDLKAVLSILFREKAVLQQQGALRDAGQGDPFMQQSAFVLHWASAQNAKRAIAHARRRSLQAWRHTLDMVLARATGLLRPDARAALMLDCLAALLPRLAAPTQEADSDPALADLVAGAVLSLLTSLRHHRAEMAAGAYELEAADVLPVDRLISTLRALIDSILRLGTTTLARGNLYSALINYLQLLQASSGREAAAGDDFSDTASMAATDFDDTVSLGGLSSVGGGGGRLQGSTLEARTRSLLLANAERLIDTIARDALDAADVWKTVAFTLLDRLCALEAPPASSSGSRSSRGASKALQLMRRRGYLKSFVTSLHNSDTALQDTLCPDPESLNALYVYESRLAFFNRIAQTREGAESLLDAGVFDVLAQADFLAARPEHNKDYADYESFLPAATERYHALVTPALQLAASILASTAAGTGSNAFQGAFGSTKAIAPSSAHAAPRQAVSLLTAHREAFIAILRAPLQECVSVAELDQAQLLVSLFVFVMPTLDDDALQPPNMLASFHSAILALAAPYLQATPWKSRVVPLNDAERDEARTPAFFGRAARWAGEGTGDDETAFEARASGVVGRAQRALLSYLEAASNSRGNETRTRLVLIPSMAAQRERAKTPFDEAGRASSVRDELDGGYGGRQPYPRAASTAAVPSLGTAVAALDEHVGSVAKDLQALENAEGLLDNADGVRMDEWDEIARDALKVIDLPTDLSPGQRKSIAIREVRDRKAALRASTTAKLDAIEILLVLLVRHVDLFLSLAAQAGSNGSTPLSSSLLGTSTASGLLRASSLRPRSETPGGPSASAQDRTTLAKEASAIIVPVLEEKIGYLTLSPKAVPNARERQSFLQMAGRRLASLLLDE</sequence>
<gene>
    <name evidence="6" type="ORF">PSFLO_03952</name>
</gene>
<keyword evidence="3" id="KW-0813">Transport</keyword>
<organism evidence="6 7">
    <name type="scientific">Pseudozyma flocculosa</name>
    <dbReference type="NCBI Taxonomy" id="84751"/>
    <lineage>
        <taxon>Eukaryota</taxon>
        <taxon>Fungi</taxon>
        <taxon>Dikarya</taxon>
        <taxon>Basidiomycota</taxon>
        <taxon>Ustilaginomycotina</taxon>
        <taxon>Ustilaginomycetes</taxon>
        <taxon>Ustilaginales</taxon>
        <taxon>Ustilaginaceae</taxon>
        <taxon>Pseudozyma</taxon>
    </lineage>
</organism>
<evidence type="ECO:0000313" key="7">
    <source>
        <dbReference type="Proteomes" id="UP000323386"/>
    </source>
</evidence>
<dbReference type="PANTHER" id="PTHR31344">
    <property type="entry name" value="NUCLEAR PORE COMPLEX PROTEIN NUP205"/>
    <property type="match status" value="1"/>
</dbReference>
<evidence type="ECO:0000256" key="4">
    <source>
        <dbReference type="ARBA" id="ARBA00023242"/>
    </source>
</evidence>
<dbReference type="InterPro" id="IPR021827">
    <property type="entry name" value="Nup186/Nup192/Nup205"/>
</dbReference>
<proteinExistence type="inferred from homology"/>
<dbReference type="GO" id="GO:0006999">
    <property type="term" value="P:nuclear pore organization"/>
    <property type="evidence" value="ECO:0007669"/>
    <property type="project" value="TreeGrafter"/>
</dbReference>
<feature type="compositionally biased region" description="Low complexity" evidence="5">
    <location>
        <begin position="862"/>
        <end position="875"/>
    </location>
</feature>
<feature type="region of interest" description="Disordered" evidence="5">
    <location>
        <begin position="2072"/>
        <end position="2104"/>
    </location>
</feature>
<comment type="subcellular location">
    <subcellularLocation>
        <location evidence="1">Nucleus</location>
    </subcellularLocation>
</comment>
<accession>A0A5C3F1X3</accession>
<dbReference type="GO" id="GO:0044611">
    <property type="term" value="C:nuclear pore inner ring"/>
    <property type="evidence" value="ECO:0007669"/>
    <property type="project" value="TreeGrafter"/>
</dbReference>
<evidence type="ECO:0000256" key="1">
    <source>
        <dbReference type="ARBA" id="ARBA00004123"/>
    </source>
</evidence>
<dbReference type="PANTHER" id="PTHR31344:SF0">
    <property type="entry name" value="NUCLEAR PORE COMPLEX PROTEIN NUP205"/>
    <property type="match status" value="1"/>
</dbReference>
<reference evidence="6 7" key="1">
    <citation type="submission" date="2018-03" db="EMBL/GenBank/DDBJ databases">
        <authorList>
            <person name="Guldener U."/>
        </authorList>
    </citation>
    <scope>NUCLEOTIDE SEQUENCE [LARGE SCALE GENOMIC DNA]</scope>
    <source>
        <strain evidence="6 7">DAOM196992</strain>
    </source>
</reference>
<comment type="similarity">
    <text evidence="2">Belongs to the NUP186/NUP192/NUP205 family.</text>
</comment>
<evidence type="ECO:0000256" key="2">
    <source>
        <dbReference type="ARBA" id="ARBA00005892"/>
    </source>
</evidence>
<feature type="region of interest" description="Disordered" evidence="5">
    <location>
        <begin position="850"/>
        <end position="875"/>
    </location>
</feature>